<dbReference type="AlphaFoldDB" id="X1B757"/>
<evidence type="ECO:0000313" key="1">
    <source>
        <dbReference type="EMBL" id="GAG90935.1"/>
    </source>
</evidence>
<organism evidence="1">
    <name type="scientific">marine sediment metagenome</name>
    <dbReference type="NCBI Taxonomy" id="412755"/>
    <lineage>
        <taxon>unclassified sequences</taxon>
        <taxon>metagenomes</taxon>
        <taxon>ecological metagenomes</taxon>
    </lineage>
</organism>
<protein>
    <submittedName>
        <fullName evidence="1">Uncharacterized protein</fullName>
    </submittedName>
</protein>
<proteinExistence type="predicted"/>
<dbReference type="EMBL" id="BART01024562">
    <property type="protein sequence ID" value="GAG90935.1"/>
    <property type="molecule type" value="Genomic_DNA"/>
</dbReference>
<feature type="non-terminal residue" evidence="1">
    <location>
        <position position="1"/>
    </location>
</feature>
<comment type="caution">
    <text evidence="1">The sequence shown here is derived from an EMBL/GenBank/DDBJ whole genome shotgun (WGS) entry which is preliminary data.</text>
</comment>
<reference evidence="1" key="1">
    <citation type="journal article" date="2014" name="Front. Microbiol.">
        <title>High frequency of phylogenetically diverse reductive dehalogenase-homologous genes in deep subseafloor sedimentary metagenomes.</title>
        <authorList>
            <person name="Kawai M."/>
            <person name="Futagami T."/>
            <person name="Toyoda A."/>
            <person name="Takaki Y."/>
            <person name="Nishi S."/>
            <person name="Hori S."/>
            <person name="Arai W."/>
            <person name="Tsubouchi T."/>
            <person name="Morono Y."/>
            <person name="Uchiyama I."/>
            <person name="Ito T."/>
            <person name="Fujiyama A."/>
            <person name="Inagaki F."/>
            <person name="Takami H."/>
        </authorList>
    </citation>
    <scope>NUCLEOTIDE SEQUENCE</scope>
    <source>
        <strain evidence="1">Expedition CK06-06</strain>
    </source>
</reference>
<gene>
    <name evidence="1" type="ORF">S01H4_44322</name>
</gene>
<name>X1B757_9ZZZZ</name>
<sequence>GIDSRNQTLVRGAQFRMVCSRIKMSADAYAALVTNELSS</sequence>
<accession>X1B757</accession>